<dbReference type="InterPro" id="IPR036259">
    <property type="entry name" value="MFS_trans_sf"/>
</dbReference>
<dbReference type="Proteomes" id="UP000242367">
    <property type="component" value="Unassembled WGS sequence"/>
</dbReference>
<keyword evidence="4 7" id="KW-0812">Transmembrane</keyword>
<dbReference type="PANTHER" id="PTHR23513">
    <property type="entry name" value="INTEGRAL MEMBRANE EFFLUX PROTEIN-RELATED"/>
    <property type="match status" value="1"/>
</dbReference>
<keyword evidence="5 7" id="KW-1133">Transmembrane helix</keyword>
<evidence type="ECO:0000256" key="5">
    <source>
        <dbReference type="ARBA" id="ARBA00022989"/>
    </source>
</evidence>
<comment type="subcellular location">
    <subcellularLocation>
        <location evidence="1">Cell membrane</location>
        <topology evidence="1">Multi-pass membrane protein</topology>
    </subcellularLocation>
</comment>
<dbReference type="GO" id="GO:0005886">
    <property type="term" value="C:plasma membrane"/>
    <property type="evidence" value="ECO:0007669"/>
    <property type="project" value="UniProtKB-SubCell"/>
</dbReference>
<proteinExistence type="predicted"/>
<feature type="transmembrane region" description="Helical" evidence="7">
    <location>
        <begin position="366"/>
        <end position="388"/>
    </location>
</feature>
<dbReference type="SUPFAM" id="SSF103473">
    <property type="entry name" value="MFS general substrate transporter"/>
    <property type="match status" value="1"/>
</dbReference>
<evidence type="ECO:0000256" key="4">
    <source>
        <dbReference type="ARBA" id="ARBA00022692"/>
    </source>
</evidence>
<dbReference type="AlphaFoldDB" id="A0A2P4URH3"/>
<feature type="transmembrane region" description="Helical" evidence="7">
    <location>
        <begin position="281"/>
        <end position="300"/>
    </location>
</feature>
<comment type="caution">
    <text evidence="8">The sequence shown here is derived from an EMBL/GenBank/DDBJ whole genome shotgun (WGS) entry which is preliminary data.</text>
</comment>
<protein>
    <submittedName>
        <fullName evidence="8">Enterobactin exporter EntS</fullName>
    </submittedName>
</protein>
<dbReference type="PANTHER" id="PTHR23513:SF11">
    <property type="entry name" value="STAPHYLOFERRIN A TRANSPORTER"/>
    <property type="match status" value="1"/>
</dbReference>
<feature type="transmembrane region" description="Helical" evidence="7">
    <location>
        <begin position="306"/>
        <end position="331"/>
    </location>
</feature>
<evidence type="ECO:0000256" key="3">
    <source>
        <dbReference type="ARBA" id="ARBA00022475"/>
    </source>
</evidence>
<reference evidence="8 9" key="1">
    <citation type="journal article" date="2017" name="Chemistry">
        <title>Isolation, Biosynthesis and Chemical Modifications of Rubterolones A-F: Rare Tropolone Alkaloids from Actinomadura sp. 5-2.</title>
        <authorList>
            <person name="Guo H."/>
            <person name="Benndorf R."/>
            <person name="Leichnitz D."/>
            <person name="Klassen J.L."/>
            <person name="Vollmers J."/>
            <person name="Gorls H."/>
            <person name="Steinacker M."/>
            <person name="Weigel C."/>
            <person name="Dahse H.M."/>
            <person name="Kaster A.K."/>
            <person name="de Beer Z.W."/>
            <person name="Poulsen M."/>
            <person name="Beemelmanns C."/>
        </authorList>
    </citation>
    <scope>NUCLEOTIDE SEQUENCE [LARGE SCALE GENOMIC DNA]</scope>
    <source>
        <strain evidence="8 9">5-2</strain>
    </source>
</reference>
<feature type="transmembrane region" description="Helical" evidence="7">
    <location>
        <begin position="45"/>
        <end position="66"/>
    </location>
</feature>
<evidence type="ECO:0000313" key="9">
    <source>
        <dbReference type="Proteomes" id="UP000242367"/>
    </source>
</evidence>
<dbReference type="Gene3D" id="1.20.1250.20">
    <property type="entry name" value="MFS general substrate transporter like domains"/>
    <property type="match status" value="1"/>
</dbReference>
<evidence type="ECO:0000313" key="8">
    <source>
        <dbReference type="EMBL" id="POM27645.1"/>
    </source>
</evidence>
<evidence type="ECO:0000256" key="1">
    <source>
        <dbReference type="ARBA" id="ARBA00004651"/>
    </source>
</evidence>
<feature type="transmembrane region" description="Helical" evidence="7">
    <location>
        <begin position="78"/>
        <end position="97"/>
    </location>
</feature>
<accession>A0A2P4URH3</accession>
<gene>
    <name evidence="8" type="ORF">BTM25_20620</name>
</gene>
<evidence type="ECO:0000256" key="7">
    <source>
        <dbReference type="SAM" id="Phobius"/>
    </source>
</evidence>
<feature type="transmembrane region" description="Helical" evidence="7">
    <location>
        <begin position="21"/>
        <end position="39"/>
    </location>
</feature>
<feature type="transmembrane region" description="Helical" evidence="7">
    <location>
        <begin position="249"/>
        <end position="269"/>
    </location>
</feature>
<evidence type="ECO:0000256" key="6">
    <source>
        <dbReference type="ARBA" id="ARBA00023136"/>
    </source>
</evidence>
<keyword evidence="6 7" id="KW-0472">Membrane</keyword>
<keyword evidence="2" id="KW-0813">Transport</keyword>
<dbReference type="EMBL" id="MTBP01000001">
    <property type="protein sequence ID" value="POM27645.1"/>
    <property type="molecule type" value="Genomic_DNA"/>
</dbReference>
<dbReference type="InterPro" id="IPR010290">
    <property type="entry name" value="TM_effector"/>
</dbReference>
<sequence>MVGYLALLRRPRPCALWTAQTFSVIGDRLYMLAVAWLVWDASRSAALLGLAAVAGGLPYVLVGTAGRRVLPRLASLRALAAVDAARAVVAVALPVWWTVREPSVAVLFGVAVLLGTLGAVFEPNLKALLPGFVAPGEIRQVVALLDAGARVARFAAPGAAAVLLVAVPAQTLYAIDAATFVVSAAALATLGRATAPAQPEAPAARTQLPVLRGRPELTCAIAVHGVATLLTTVTIALPILVTARFHAGASAYATASACIGAGALLGNALAGHLRSLGRFPASYCAAWVACGLMLGSLGLAPTPLALDGLCVLLGITTPFMSVILQTALSAFPHADRIRLMSLDVTAVRAGETAGMLFLPLLASADVAAGFVLSGAATAAVALAGWAVAPSAPRPLTDP</sequence>
<feature type="transmembrane region" description="Helical" evidence="7">
    <location>
        <begin position="103"/>
        <end position="121"/>
    </location>
</feature>
<feature type="transmembrane region" description="Helical" evidence="7">
    <location>
        <begin position="217"/>
        <end position="243"/>
    </location>
</feature>
<organism evidence="8 9">
    <name type="scientific">Actinomadura rubteroloni</name>
    <dbReference type="NCBI Taxonomy" id="1926885"/>
    <lineage>
        <taxon>Bacteria</taxon>
        <taxon>Bacillati</taxon>
        <taxon>Actinomycetota</taxon>
        <taxon>Actinomycetes</taxon>
        <taxon>Streptosporangiales</taxon>
        <taxon>Thermomonosporaceae</taxon>
        <taxon>Actinomadura</taxon>
    </lineage>
</organism>
<evidence type="ECO:0000256" key="2">
    <source>
        <dbReference type="ARBA" id="ARBA00022448"/>
    </source>
</evidence>
<keyword evidence="3" id="KW-1003">Cell membrane</keyword>
<keyword evidence="9" id="KW-1185">Reference proteome</keyword>
<name>A0A2P4URH3_9ACTN</name>
<dbReference type="Pfam" id="PF05977">
    <property type="entry name" value="MFS_3"/>
    <property type="match status" value="1"/>
</dbReference>